<keyword evidence="1" id="KW-1133">Transmembrane helix</keyword>
<organism evidence="3 4">
    <name type="scientific">Marinomonas algarum</name>
    <dbReference type="NCBI Taxonomy" id="2883105"/>
    <lineage>
        <taxon>Bacteria</taxon>
        <taxon>Pseudomonadati</taxon>
        <taxon>Pseudomonadota</taxon>
        <taxon>Gammaproteobacteria</taxon>
        <taxon>Oceanospirillales</taxon>
        <taxon>Oceanospirillaceae</taxon>
        <taxon>Marinomonas</taxon>
    </lineage>
</organism>
<feature type="transmembrane region" description="Helical" evidence="1">
    <location>
        <begin position="75"/>
        <end position="97"/>
    </location>
</feature>
<keyword evidence="4" id="KW-1185">Reference proteome</keyword>
<feature type="domain" description="Chlorhexidine efflux transporter" evidence="2">
    <location>
        <begin position="2"/>
        <end position="62"/>
    </location>
</feature>
<proteinExistence type="predicted"/>
<evidence type="ECO:0000313" key="4">
    <source>
        <dbReference type="Proteomes" id="UP001139095"/>
    </source>
</evidence>
<feature type="transmembrane region" description="Helical" evidence="1">
    <location>
        <begin position="36"/>
        <end position="54"/>
    </location>
</feature>
<accession>A0A9X1RSL2</accession>
<dbReference type="RefSeq" id="WP_226755428.1">
    <property type="nucleotide sequence ID" value="NZ_JAJATW010000036.1"/>
</dbReference>
<protein>
    <submittedName>
        <fullName evidence="3">PACE efflux transporter</fullName>
    </submittedName>
</protein>
<dbReference type="Pfam" id="PF05232">
    <property type="entry name" value="BTP"/>
    <property type="match status" value="2"/>
</dbReference>
<reference evidence="3" key="1">
    <citation type="submission" date="2021-10" db="EMBL/GenBank/DDBJ databases">
        <title>Marinomonas pontica sp. nov., isolated from the Black Sea.</title>
        <authorList>
            <person name="Zhao L.-H."/>
            <person name="Xue J.-H."/>
        </authorList>
    </citation>
    <scope>NUCLEOTIDE SEQUENCE</scope>
    <source>
        <strain evidence="3">E8</strain>
    </source>
</reference>
<evidence type="ECO:0000259" key="2">
    <source>
        <dbReference type="Pfam" id="PF05232"/>
    </source>
</evidence>
<name>A0A9X1RSL2_9GAMM</name>
<feature type="domain" description="Chlorhexidine efflux transporter" evidence="2">
    <location>
        <begin position="69"/>
        <end position="131"/>
    </location>
</feature>
<dbReference type="AlphaFoldDB" id="A0A9X1RSL2"/>
<feature type="transmembrane region" description="Helical" evidence="1">
    <location>
        <begin position="7"/>
        <end position="30"/>
    </location>
</feature>
<dbReference type="NCBIfam" id="NF033664">
    <property type="entry name" value="PACE_transport"/>
    <property type="match status" value="1"/>
</dbReference>
<feature type="transmembrane region" description="Helical" evidence="1">
    <location>
        <begin position="103"/>
        <end position="126"/>
    </location>
</feature>
<gene>
    <name evidence="3" type="ORF">LG368_14500</name>
</gene>
<keyword evidence="1" id="KW-0812">Transmembrane</keyword>
<evidence type="ECO:0000256" key="1">
    <source>
        <dbReference type="SAM" id="Phobius"/>
    </source>
</evidence>
<dbReference type="InterPro" id="IPR058208">
    <property type="entry name" value="PACE"/>
</dbReference>
<evidence type="ECO:0000313" key="3">
    <source>
        <dbReference type="EMBL" id="MCB5163085.1"/>
    </source>
</evidence>
<keyword evidence="1" id="KW-0472">Membrane</keyword>
<dbReference type="EMBL" id="JAJATW010000036">
    <property type="protein sequence ID" value="MCB5163085.1"/>
    <property type="molecule type" value="Genomic_DNA"/>
</dbReference>
<comment type="caution">
    <text evidence="3">The sequence shown here is derived from an EMBL/GenBank/DDBJ whole genome shotgun (WGS) entry which is preliminary data.</text>
</comment>
<dbReference type="Proteomes" id="UP001139095">
    <property type="component" value="Unassembled WGS sequence"/>
</dbReference>
<sequence>MKTVERVFQAILFEVLALTLAVPLMVIMGGVDATKMTIVGIFLSLFAMLWNYIYNLVFDKVIGYNRLERGLVTRILHAFGFEFGMLFVTIPLMAWYLGITWLAAIALEAGFLVFIFVYTIVFNWAYDRYQPYQKWFMKAEQGRRGNA</sequence>
<dbReference type="InterPro" id="IPR007896">
    <property type="entry name" value="BTP_bacteria"/>
</dbReference>